<dbReference type="NCBIfam" id="NF033563">
    <property type="entry name" value="transpos_IS30"/>
    <property type="match status" value="1"/>
</dbReference>
<dbReference type="EMBL" id="JANFYS010000059">
    <property type="protein sequence ID" value="MCQ4771828.1"/>
    <property type="molecule type" value="Genomic_DNA"/>
</dbReference>
<dbReference type="Gene3D" id="3.30.420.10">
    <property type="entry name" value="Ribonuclease H-like superfamily/Ribonuclease H"/>
    <property type="match status" value="1"/>
</dbReference>
<organism evidence="3 4">
    <name type="scientific">Intestinimonas massiliensis</name>
    <name type="common">ex Afouda et al. 2020</name>
    <dbReference type="NCBI Taxonomy" id="1673721"/>
    <lineage>
        <taxon>Bacteria</taxon>
        <taxon>Bacillati</taxon>
        <taxon>Bacillota</taxon>
        <taxon>Clostridia</taxon>
        <taxon>Eubacteriales</taxon>
        <taxon>Intestinimonas</taxon>
    </lineage>
</organism>
<feature type="region of interest" description="Disordered" evidence="1">
    <location>
        <begin position="141"/>
        <end position="175"/>
    </location>
</feature>
<dbReference type="Pfam" id="PF00665">
    <property type="entry name" value="rve"/>
    <property type="match status" value="1"/>
</dbReference>
<dbReference type="PANTHER" id="PTHR10948:SF23">
    <property type="entry name" value="TRANSPOSASE INSI FOR INSERTION SEQUENCE ELEMENT IS30A-RELATED"/>
    <property type="match status" value="1"/>
</dbReference>
<dbReference type="GO" id="GO:0005829">
    <property type="term" value="C:cytosol"/>
    <property type="evidence" value="ECO:0007669"/>
    <property type="project" value="TreeGrafter"/>
</dbReference>
<evidence type="ECO:0000259" key="2">
    <source>
        <dbReference type="PROSITE" id="PS50994"/>
    </source>
</evidence>
<dbReference type="PANTHER" id="PTHR10948">
    <property type="entry name" value="TRANSPOSASE"/>
    <property type="match status" value="1"/>
</dbReference>
<evidence type="ECO:0000313" key="3">
    <source>
        <dbReference type="EMBL" id="MCQ4771828.1"/>
    </source>
</evidence>
<dbReference type="InterPro" id="IPR053392">
    <property type="entry name" value="Transposase_IS30-like"/>
</dbReference>
<feature type="domain" description="Integrase catalytic" evidence="2">
    <location>
        <begin position="169"/>
        <end position="332"/>
    </location>
</feature>
<dbReference type="GO" id="GO:0015074">
    <property type="term" value="P:DNA integration"/>
    <property type="evidence" value="ECO:0007669"/>
    <property type="project" value="InterPro"/>
</dbReference>
<gene>
    <name evidence="3" type="ORF">NE579_15430</name>
</gene>
<dbReference type="PROSITE" id="PS50994">
    <property type="entry name" value="INTEGRASE"/>
    <property type="match status" value="1"/>
</dbReference>
<dbReference type="RefSeq" id="WP_256304881.1">
    <property type="nucleotide sequence ID" value="NZ_JANFYS010000059.1"/>
</dbReference>
<dbReference type="Proteomes" id="UP001204562">
    <property type="component" value="Unassembled WGS sequence"/>
</dbReference>
<dbReference type="SUPFAM" id="SSF53098">
    <property type="entry name" value="Ribonuclease H-like"/>
    <property type="match status" value="1"/>
</dbReference>
<proteinExistence type="predicted"/>
<reference evidence="3" key="1">
    <citation type="submission" date="2022-06" db="EMBL/GenBank/DDBJ databases">
        <title>Isolation of gut microbiota from human fecal samples.</title>
        <authorList>
            <person name="Pamer E.G."/>
            <person name="Barat B."/>
            <person name="Waligurski E."/>
            <person name="Medina S."/>
            <person name="Paddock L."/>
            <person name="Mostad J."/>
        </authorList>
    </citation>
    <scope>NUCLEOTIDE SEQUENCE</scope>
    <source>
        <strain evidence="3">DFI.9.91</strain>
    </source>
</reference>
<comment type="caution">
    <text evidence="3">The sequence shown here is derived from an EMBL/GenBank/DDBJ whole genome shotgun (WGS) entry which is preliminary data.</text>
</comment>
<dbReference type="GO" id="GO:0003676">
    <property type="term" value="F:nucleic acid binding"/>
    <property type="evidence" value="ECO:0007669"/>
    <property type="project" value="InterPro"/>
</dbReference>
<dbReference type="GO" id="GO:0032196">
    <property type="term" value="P:transposition"/>
    <property type="evidence" value="ECO:0007669"/>
    <property type="project" value="TreeGrafter"/>
</dbReference>
<sequence length="339" mass="39150">MKKERNYRRISWTFRLKIEALYNAGHSFRFIAHQTGFAPSSIYNEVQHGLYPHMGAETTKRPLRYSAQIAQDYADLQKTVKGPAVKLGRHYEYASYISEQIILGRSPDAIVGALRRAGKWTVSTTTLYRYIECGYIPNVSNKDLPEKPKQKQTKSHVRPASRPPKGKSIERRPHHINTRSTFGHWELDSVIGKATGKYESLLTFIERRTRFQVIIRVPNKEAKTTTKALERVLSKFPRGAVKTITVDNGSEFQDYEGLKALVEEVYYCHPYCSSERGSNERANRIIRRFFPKGKSMKRVTQEDCDRAAHWMNTMPRKILNYATAEELFQQELANLQTKA</sequence>
<dbReference type="InterPro" id="IPR051917">
    <property type="entry name" value="Transposase-Integrase"/>
</dbReference>
<dbReference type="InterPro" id="IPR001584">
    <property type="entry name" value="Integrase_cat-core"/>
</dbReference>
<name>A0AAW5JPQ8_9FIRM</name>
<dbReference type="AlphaFoldDB" id="A0AAW5JPQ8"/>
<evidence type="ECO:0000256" key="1">
    <source>
        <dbReference type="SAM" id="MobiDB-lite"/>
    </source>
</evidence>
<feature type="compositionally biased region" description="Basic residues" evidence="1">
    <location>
        <begin position="150"/>
        <end position="159"/>
    </location>
</feature>
<dbReference type="GO" id="GO:0004803">
    <property type="term" value="F:transposase activity"/>
    <property type="evidence" value="ECO:0007669"/>
    <property type="project" value="TreeGrafter"/>
</dbReference>
<dbReference type="InterPro" id="IPR036397">
    <property type="entry name" value="RNaseH_sf"/>
</dbReference>
<protein>
    <submittedName>
        <fullName evidence="3">IS30 family transposase</fullName>
    </submittedName>
</protein>
<dbReference type="InterPro" id="IPR012337">
    <property type="entry name" value="RNaseH-like_sf"/>
</dbReference>
<accession>A0AAW5JPQ8</accession>
<evidence type="ECO:0000313" key="4">
    <source>
        <dbReference type="Proteomes" id="UP001204562"/>
    </source>
</evidence>